<feature type="region of interest" description="Disordered" evidence="6">
    <location>
        <begin position="658"/>
        <end position="678"/>
    </location>
</feature>
<feature type="compositionally biased region" description="Low complexity" evidence="6">
    <location>
        <begin position="667"/>
        <end position="678"/>
    </location>
</feature>
<evidence type="ECO:0000256" key="4">
    <source>
        <dbReference type="ARBA" id="ARBA00022833"/>
    </source>
</evidence>
<dbReference type="PANTHER" id="PTHR46481:SF10">
    <property type="entry name" value="ZINC FINGER BED DOMAIN-CONTAINING PROTEIN 39"/>
    <property type="match status" value="1"/>
</dbReference>
<dbReference type="GeneID" id="33937196"/>
<dbReference type="GO" id="GO:0005634">
    <property type="term" value="C:nucleus"/>
    <property type="evidence" value="ECO:0007669"/>
    <property type="project" value="UniProtKB-SubCell"/>
</dbReference>
<comment type="caution">
    <text evidence="8">The sequence shown here is derived from an EMBL/GenBank/DDBJ whole genome shotgun (WGS) entry which is preliminary data.</text>
</comment>
<keyword evidence="4" id="KW-0862">Zinc</keyword>
<evidence type="ECO:0000313" key="9">
    <source>
        <dbReference type="Proteomes" id="UP000078397"/>
    </source>
</evidence>
<sequence>MGDNKPDYRQHLPSAREKLTVAIPDRTEEDEERLFRIFRGWTLTERDGQTRQWVYQFGCDIQNVATKERRWVCCLCVKRKDPRPKNYNHKGLQNAEGHLFKDHNGIVDPAGKRKCPNSTAETPARSIATLLQLNPEVTRDQEITNLLIKRFNKTTFQQMMVHWIVNTNRSFTTAKDPDLRAIFEYLYPSVSITEAHISDVTVRAIAVREFNANRLAVRETLRKSPGQIHIQFDGWRSGNRHALYGVTCIFRSLDNRPRKCVLGLPELLGRHTGENIAGEILDIVREFEIEHKLGYFTLDNASNNKTTMEILGRELRFNWKKRWVRCIGHVVNIVVKHMLFGQDPDAFEKKIYDGQLMAAREHEQWRKRGPVGKWHNFAVEVNRSDIWTDVLKKVQQVESQLSDDPAIQTHDPVGVVVDNATRWLSQLAMIDRALVLRPFYDPFIQRALSEWNKANLTKGGLGRKGARMPFFLREENRITSNDWRVIQALRDILLDFQLVVKALEGDGQGQHRKAVQQDEIEPPLSGTSWDLLHAYEYLLESLESAKKIAVSLPDSEYLAVNINLGWMKLDEYYQHLNDSPVVYGAAALHPAYRWALFDDLWGDDSKRRLWITKAKAVVQELWEVEYKKLFSEDQDCDLPPGKRLKSSKNKFTAWRNSKQGLTPQTQASDASPGASPSSPCVVGLDLDEYDEWQRNIDDSDALVVDPYEYWHSRRLKYPKLSRMALDLLTVAPMSAECERLFSVAGHMVTRLRNRLDASTIGLCQTLRSWLREGLIGQLDQILTEPSRE</sequence>
<evidence type="ECO:0000256" key="1">
    <source>
        <dbReference type="ARBA" id="ARBA00004123"/>
    </source>
</evidence>
<name>A0A219ANY5_METCM</name>
<evidence type="ECO:0000256" key="2">
    <source>
        <dbReference type="ARBA" id="ARBA00022723"/>
    </source>
</evidence>
<dbReference type="EMBL" id="LSBJ02000015">
    <property type="protein sequence ID" value="OWT42431.1"/>
    <property type="molecule type" value="Genomic_DNA"/>
</dbReference>
<comment type="subcellular location">
    <subcellularLocation>
        <location evidence="1">Nucleus</location>
    </subcellularLocation>
</comment>
<dbReference type="RefSeq" id="XP_022284953.1">
    <property type="nucleotide sequence ID" value="XM_022430029.1"/>
</dbReference>
<evidence type="ECO:0000256" key="5">
    <source>
        <dbReference type="ARBA" id="ARBA00023242"/>
    </source>
</evidence>
<dbReference type="Proteomes" id="UP000078397">
    <property type="component" value="Unassembled WGS sequence"/>
</dbReference>
<evidence type="ECO:0000256" key="6">
    <source>
        <dbReference type="SAM" id="MobiDB-lite"/>
    </source>
</evidence>
<dbReference type="InterPro" id="IPR052035">
    <property type="entry name" value="ZnF_BED_domain_contain"/>
</dbReference>
<evidence type="ECO:0000259" key="7">
    <source>
        <dbReference type="Pfam" id="PF05699"/>
    </source>
</evidence>
<dbReference type="AlphaFoldDB" id="A0A219ANY5"/>
<evidence type="ECO:0000313" key="8">
    <source>
        <dbReference type="EMBL" id="OWT42431.1"/>
    </source>
</evidence>
<keyword evidence="5" id="KW-0539">Nucleus</keyword>
<dbReference type="KEGG" id="pchm:VFPPC_18414"/>
<dbReference type="PANTHER" id="PTHR46481">
    <property type="entry name" value="ZINC FINGER BED DOMAIN-CONTAINING PROTEIN 4"/>
    <property type="match status" value="1"/>
</dbReference>
<gene>
    <name evidence="8" type="ORF">VFPPC_18414</name>
</gene>
<keyword evidence="2" id="KW-0479">Metal-binding</keyword>
<organism evidence="8 9">
    <name type="scientific">Pochonia chlamydosporia 170</name>
    <dbReference type="NCBI Taxonomy" id="1380566"/>
    <lineage>
        <taxon>Eukaryota</taxon>
        <taxon>Fungi</taxon>
        <taxon>Dikarya</taxon>
        <taxon>Ascomycota</taxon>
        <taxon>Pezizomycotina</taxon>
        <taxon>Sordariomycetes</taxon>
        <taxon>Hypocreomycetidae</taxon>
        <taxon>Hypocreales</taxon>
        <taxon>Clavicipitaceae</taxon>
        <taxon>Pochonia</taxon>
    </lineage>
</organism>
<protein>
    <recommendedName>
        <fullName evidence="7">HAT C-terminal dimerisation domain-containing protein</fullName>
    </recommendedName>
</protein>
<dbReference type="OrthoDB" id="4990286at2759"/>
<dbReference type="STRING" id="1380566.A0A219ANY5"/>
<reference evidence="8 9" key="1">
    <citation type="journal article" date="2016" name="PLoS Pathog.">
        <title>Biosynthesis of antibiotic leucinostatins in bio-control fungus Purpureocillium lilacinum and their inhibition on phytophthora revealed by genome mining.</title>
        <authorList>
            <person name="Wang G."/>
            <person name="Liu Z."/>
            <person name="Lin R."/>
            <person name="Li E."/>
            <person name="Mao Z."/>
            <person name="Ling J."/>
            <person name="Yang Y."/>
            <person name="Yin W.B."/>
            <person name="Xie B."/>
        </authorList>
    </citation>
    <scope>NUCLEOTIDE SEQUENCE [LARGE SCALE GENOMIC DNA]</scope>
    <source>
        <strain evidence="8">170</strain>
    </source>
</reference>
<keyword evidence="3" id="KW-0863">Zinc-finger</keyword>
<evidence type="ECO:0000256" key="3">
    <source>
        <dbReference type="ARBA" id="ARBA00022771"/>
    </source>
</evidence>
<dbReference type="GO" id="GO:0008270">
    <property type="term" value="F:zinc ion binding"/>
    <property type="evidence" value="ECO:0007669"/>
    <property type="project" value="UniProtKB-KW"/>
</dbReference>
<dbReference type="InterPro" id="IPR012337">
    <property type="entry name" value="RNaseH-like_sf"/>
</dbReference>
<keyword evidence="9" id="KW-1185">Reference proteome</keyword>
<feature type="domain" description="HAT C-terminal dimerisation" evidence="7">
    <location>
        <begin position="693"/>
        <end position="770"/>
    </location>
</feature>
<dbReference type="GO" id="GO:0046983">
    <property type="term" value="F:protein dimerization activity"/>
    <property type="evidence" value="ECO:0007669"/>
    <property type="project" value="InterPro"/>
</dbReference>
<dbReference type="SUPFAM" id="SSF53098">
    <property type="entry name" value="Ribonuclease H-like"/>
    <property type="match status" value="1"/>
</dbReference>
<dbReference type="Pfam" id="PF05699">
    <property type="entry name" value="Dimer_Tnp_hAT"/>
    <property type="match status" value="1"/>
</dbReference>
<accession>A0A219ANY5</accession>
<dbReference type="InterPro" id="IPR008906">
    <property type="entry name" value="HATC_C_dom"/>
</dbReference>
<proteinExistence type="predicted"/>